<protein>
    <submittedName>
        <fullName evidence="2">HET-domain-containing protein</fullName>
    </submittedName>
</protein>
<dbReference type="AlphaFoldDB" id="A0A6G1ID39"/>
<dbReference type="Proteomes" id="UP000799291">
    <property type="component" value="Unassembled WGS sequence"/>
</dbReference>
<name>A0A6G1ID39_9PLEO</name>
<organism evidence="2 3">
    <name type="scientific">Lentithecium fluviatile CBS 122367</name>
    <dbReference type="NCBI Taxonomy" id="1168545"/>
    <lineage>
        <taxon>Eukaryota</taxon>
        <taxon>Fungi</taxon>
        <taxon>Dikarya</taxon>
        <taxon>Ascomycota</taxon>
        <taxon>Pezizomycotina</taxon>
        <taxon>Dothideomycetes</taxon>
        <taxon>Pleosporomycetidae</taxon>
        <taxon>Pleosporales</taxon>
        <taxon>Massarineae</taxon>
        <taxon>Lentitheciaceae</taxon>
        <taxon>Lentithecium</taxon>
    </lineage>
</organism>
<dbReference type="OrthoDB" id="194358at2759"/>
<evidence type="ECO:0000313" key="3">
    <source>
        <dbReference type="Proteomes" id="UP000799291"/>
    </source>
</evidence>
<dbReference type="PANTHER" id="PTHR24148:SF78">
    <property type="entry name" value="HETEROKARYON INCOMPATIBILITY DOMAIN-CONTAINING PROTEIN"/>
    <property type="match status" value="1"/>
</dbReference>
<accession>A0A6G1ID39</accession>
<dbReference type="Pfam" id="PF06985">
    <property type="entry name" value="HET"/>
    <property type="match status" value="1"/>
</dbReference>
<gene>
    <name evidence="2" type="ORF">K458DRAFT_323000</name>
</gene>
<feature type="domain" description="Heterokaryon incompatibility" evidence="1">
    <location>
        <begin position="67"/>
        <end position="200"/>
    </location>
</feature>
<dbReference type="EMBL" id="MU005641">
    <property type="protein sequence ID" value="KAF2676045.1"/>
    <property type="molecule type" value="Genomic_DNA"/>
</dbReference>
<reference evidence="2" key="1">
    <citation type="journal article" date="2020" name="Stud. Mycol.">
        <title>101 Dothideomycetes genomes: a test case for predicting lifestyles and emergence of pathogens.</title>
        <authorList>
            <person name="Haridas S."/>
            <person name="Albert R."/>
            <person name="Binder M."/>
            <person name="Bloem J."/>
            <person name="Labutti K."/>
            <person name="Salamov A."/>
            <person name="Andreopoulos B."/>
            <person name="Baker S."/>
            <person name="Barry K."/>
            <person name="Bills G."/>
            <person name="Bluhm B."/>
            <person name="Cannon C."/>
            <person name="Castanera R."/>
            <person name="Culley D."/>
            <person name="Daum C."/>
            <person name="Ezra D."/>
            <person name="Gonzalez J."/>
            <person name="Henrissat B."/>
            <person name="Kuo A."/>
            <person name="Liang C."/>
            <person name="Lipzen A."/>
            <person name="Lutzoni F."/>
            <person name="Magnuson J."/>
            <person name="Mondo S."/>
            <person name="Nolan M."/>
            <person name="Ohm R."/>
            <person name="Pangilinan J."/>
            <person name="Park H.-J."/>
            <person name="Ramirez L."/>
            <person name="Alfaro M."/>
            <person name="Sun H."/>
            <person name="Tritt A."/>
            <person name="Yoshinaga Y."/>
            <person name="Zwiers L.-H."/>
            <person name="Turgeon B."/>
            <person name="Goodwin S."/>
            <person name="Spatafora J."/>
            <person name="Crous P."/>
            <person name="Grigoriev I."/>
        </authorList>
    </citation>
    <scope>NUCLEOTIDE SEQUENCE</scope>
    <source>
        <strain evidence="2">CBS 122367</strain>
    </source>
</reference>
<feature type="non-terminal residue" evidence="2">
    <location>
        <position position="518"/>
    </location>
</feature>
<dbReference type="InterPro" id="IPR010730">
    <property type="entry name" value="HET"/>
</dbReference>
<dbReference type="PANTHER" id="PTHR24148">
    <property type="entry name" value="ANKYRIN REPEAT DOMAIN-CONTAINING PROTEIN 39 HOMOLOG-RELATED"/>
    <property type="match status" value="1"/>
</dbReference>
<sequence>MDAIWTVTWAAIYHQVVKSIPYCYPSLPLGNDNIRLLRLIPNKNEAAIIKCELFNYSLERGKGTHLYEALSYVWGNPNEIVPIFIDDHILSVTTNLHAALLRLRDRDIARTVWVDAVCINQENEREKEQQIQLMAKIYGQANRVVVWLGEAADNSDQALEEIRVTGSKKATNSSTNETIQPAVLALFQRPWFRRIWVLQEVAAARHVLIMCGPTEIDGYAFCLGVDSLKGFHEAPADLQSLIRSVIYLIRGALFRPSYVMGRSGSPLGELVDMYHTHKATRRHDKVYALLGMSSDDLRKASLLPNYGVPWKELLERLAKFLLSEKISVETWGDKEIAEIKSKGCIFGKVSSVLKDTALDDIQAVDVIFKNIAGLPEYMGTQRWTLRPSAKSIQDGDLICLLQGASKPAIIRLCNDHFAIIMIAATPPENIRMKEGYIEWPKLLELVKTFTRDFLLVWDWENSPGKLQDLEEYETLIRTNDWPSEHSKAAREGHLDKATRTWNVALILGDLGYEEAEER</sequence>
<evidence type="ECO:0000313" key="2">
    <source>
        <dbReference type="EMBL" id="KAF2676045.1"/>
    </source>
</evidence>
<proteinExistence type="predicted"/>
<evidence type="ECO:0000259" key="1">
    <source>
        <dbReference type="Pfam" id="PF06985"/>
    </source>
</evidence>
<keyword evidence="3" id="KW-1185">Reference proteome</keyword>
<dbReference type="InterPro" id="IPR052895">
    <property type="entry name" value="HetReg/Transcr_Mod"/>
</dbReference>